<protein>
    <submittedName>
        <fullName evidence="1">Uncharacterized protein</fullName>
    </submittedName>
</protein>
<gene>
    <name evidence="1" type="ORF">KEG57_15875</name>
</gene>
<keyword evidence="2" id="KW-1185">Reference proteome</keyword>
<dbReference type="EMBL" id="JAGTJJ010000006">
    <property type="protein sequence ID" value="MDC3981996.1"/>
    <property type="molecule type" value="Genomic_DNA"/>
</dbReference>
<proteinExistence type="predicted"/>
<organism evidence="1 2">
    <name type="scientific">Polyangium jinanense</name>
    <dbReference type="NCBI Taxonomy" id="2829994"/>
    <lineage>
        <taxon>Bacteria</taxon>
        <taxon>Pseudomonadati</taxon>
        <taxon>Myxococcota</taxon>
        <taxon>Polyangia</taxon>
        <taxon>Polyangiales</taxon>
        <taxon>Polyangiaceae</taxon>
        <taxon>Polyangium</taxon>
    </lineage>
</organism>
<dbReference type="RefSeq" id="WP_272418781.1">
    <property type="nucleotide sequence ID" value="NZ_JAGTJJ010000006.1"/>
</dbReference>
<dbReference type="AlphaFoldDB" id="A0A9X4ARZ5"/>
<reference evidence="1 2" key="1">
    <citation type="submission" date="2021-04" db="EMBL/GenBank/DDBJ databases">
        <title>Genome analysis of Polyangium sp.</title>
        <authorList>
            <person name="Li Y."/>
            <person name="Wang J."/>
        </authorList>
    </citation>
    <scope>NUCLEOTIDE SEQUENCE [LARGE SCALE GENOMIC DNA]</scope>
    <source>
        <strain evidence="1 2">SDU14</strain>
    </source>
</reference>
<comment type="caution">
    <text evidence="1">The sequence shown here is derived from an EMBL/GenBank/DDBJ whole genome shotgun (WGS) entry which is preliminary data.</text>
</comment>
<name>A0A9X4ARZ5_9BACT</name>
<dbReference type="InterPro" id="IPR016024">
    <property type="entry name" value="ARM-type_fold"/>
</dbReference>
<dbReference type="Proteomes" id="UP001151081">
    <property type="component" value="Unassembled WGS sequence"/>
</dbReference>
<dbReference type="SUPFAM" id="SSF48371">
    <property type="entry name" value="ARM repeat"/>
    <property type="match status" value="1"/>
</dbReference>
<accession>A0A9X4ARZ5</accession>
<evidence type="ECO:0000313" key="2">
    <source>
        <dbReference type="Proteomes" id="UP001151081"/>
    </source>
</evidence>
<sequence length="174" mass="19030">MSQEAEARRGTMLDDVRNVPWASFAQPEWNDPNEVPSALRALSSCTSEEEALRAYHKFLYAVGNNHSGSYYPVVLPALPFLARILESDNEIARRTTLDVLIDLLGSFGPEPGFEFEGIDPETGLRGDLRALLHSHARIMVPVTLAIASDRSPARLRSAALAAELAEALLEDADS</sequence>
<evidence type="ECO:0000313" key="1">
    <source>
        <dbReference type="EMBL" id="MDC3981996.1"/>
    </source>
</evidence>